<name>A0A937JQ76_9ACTN</name>
<comment type="pathway">
    <text evidence="2">Metabolic intermediate biosynthesis; chorismate biosynthesis; chorismate from D-erythrose 4-phosphate and phosphoenolpyruvate: step 1/7.</text>
</comment>
<proteinExistence type="inferred from homology"/>
<keyword evidence="4" id="KW-1185">Reference proteome</keyword>
<dbReference type="AlphaFoldDB" id="A0A937JQ76"/>
<dbReference type="Pfam" id="PF01474">
    <property type="entry name" value="DAHP_synth_2"/>
    <property type="match status" value="1"/>
</dbReference>
<dbReference type="SUPFAM" id="SSF51569">
    <property type="entry name" value="Aldolase"/>
    <property type="match status" value="1"/>
</dbReference>
<gene>
    <name evidence="3" type="ORF">JK359_37785</name>
</gene>
<evidence type="ECO:0000256" key="1">
    <source>
        <dbReference type="ARBA" id="ARBA00022679"/>
    </source>
</evidence>
<comment type="caution">
    <text evidence="3">The sequence shown here is derived from an EMBL/GenBank/DDBJ whole genome shotgun (WGS) entry which is preliminary data.</text>
</comment>
<sequence length="34" mass="3663">MPAAQQPEYPDAEALRAVIADLESYPPLVFAGEC</sequence>
<feature type="non-terminal residue" evidence="3">
    <location>
        <position position="34"/>
    </location>
</feature>
<reference evidence="3" key="1">
    <citation type="submission" date="2021-01" db="EMBL/GenBank/DDBJ databases">
        <title>WGS of actinomycetes isolated from Thailand.</title>
        <authorList>
            <person name="Thawai C."/>
        </authorList>
    </citation>
    <scope>NUCLEOTIDE SEQUENCE</scope>
    <source>
        <strain evidence="3">RCU-197</strain>
    </source>
</reference>
<dbReference type="GO" id="GO:0009073">
    <property type="term" value="P:aromatic amino acid family biosynthetic process"/>
    <property type="evidence" value="ECO:0007669"/>
    <property type="project" value="UniProtKB-KW"/>
</dbReference>
<comment type="similarity">
    <text evidence="2">Belongs to the class-II DAHP synthase family.</text>
</comment>
<dbReference type="GO" id="GO:0003849">
    <property type="term" value="F:3-deoxy-7-phosphoheptulonate synthase activity"/>
    <property type="evidence" value="ECO:0007669"/>
    <property type="project" value="UniProtKB-EC"/>
</dbReference>
<keyword evidence="1 2" id="KW-0808">Transferase</keyword>
<evidence type="ECO:0000313" key="3">
    <source>
        <dbReference type="EMBL" id="MBL1087624.1"/>
    </source>
</evidence>
<keyword evidence="2" id="KW-0028">Amino-acid biosynthesis</keyword>
<protein>
    <recommendedName>
        <fullName evidence="2">Phospho-2-dehydro-3-deoxyheptonate aldolase</fullName>
        <ecNumber evidence="2">2.5.1.54</ecNumber>
    </recommendedName>
</protein>
<dbReference type="GO" id="GO:0008652">
    <property type="term" value="P:amino acid biosynthetic process"/>
    <property type="evidence" value="ECO:0007669"/>
    <property type="project" value="UniProtKB-KW"/>
</dbReference>
<keyword evidence="2" id="KW-0057">Aromatic amino acid biosynthesis</keyword>
<organism evidence="3 4">
    <name type="scientific">Streptomyces actinomycinicus</name>
    <dbReference type="NCBI Taxonomy" id="1695166"/>
    <lineage>
        <taxon>Bacteria</taxon>
        <taxon>Bacillati</taxon>
        <taxon>Actinomycetota</taxon>
        <taxon>Actinomycetes</taxon>
        <taxon>Kitasatosporales</taxon>
        <taxon>Streptomycetaceae</taxon>
        <taxon>Streptomyces</taxon>
    </lineage>
</organism>
<dbReference type="Proteomes" id="UP000661858">
    <property type="component" value="Unassembled WGS sequence"/>
</dbReference>
<comment type="catalytic activity">
    <reaction evidence="2">
        <text>D-erythrose 4-phosphate + phosphoenolpyruvate + H2O = 7-phospho-2-dehydro-3-deoxy-D-arabino-heptonate + phosphate</text>
        <dbReference type="Rhea" id="RHEA:14717"/>
        <dbReference type="ChEBI" id="CHEBI:15377"/>
        <dbReference type="ChEBI" id="CHEBI:16897"/>
        <dbReference type="ChEBI" id="CHEBI:43474"/>
        <dbReference type="ChEBI" id="CHEBI:58394"/>
        <dbReference type="ChEBI" id="CHEBI:58702"/>
        <dbReference type="EC" id="2.5.1.54"/>
    </reaction>
</comment>
<evidence type="ECO:0000313" key="4">
    <source>
        <dbReference type="Proteomes" id="UP000661858"/>
    </source>
</evidence>
<dbReference type="InterPro" id="IPR002480">
    <property type="entry name" value="DAHP_synth_2"/>
</dbReference>
<evidence type="ECO:0000256" key="2">
    <source>
        <dbReference type="RuleBase" id="RU363071"/>
    </source>
</evidence>
<dbReference type="EMBL" id="JAERRK010000038">
    <property type="protein sequence ID" value="MBL1087624.1"/>
    <property type="molecule type" value="Genomic_DNA"/>
</dbReference>
<dbReference type="EC" id="2.5.1.54" evidence="2"/>
<accession>A0A937JQ76</accession>